<feature type="transmembrane region" description="Helical" evidence="1">
    <location>
        <begin position="495"/>
        <end position="515"/>
    </location>
</feature>
<feature type="transmembrane region" description="Helical" evidence="1">
    <location>
        <begin position="12"/>
        <end position="31"/>
    </location>
</feature>
<feature type="transmembrane region" description="Helical" evidence="1">
    <location>
        <begin position="591"/>
        <end position="610"/>
    </location>
</feature>
<evidence type="ECO:0000313" key="3">
    <source>
        <dbReference type="Proteomes" id="UP000324574"/>
    </source>
</evidence>
<comment type="caution">
    <text evidence="2">The sequence shown here is derived from an EMBL/GenBank/DDBJ whole genome shotgun (WGS) entry which is preliminary data.</text>
</comment>
<keyword evidence="1" id="KW-0812">Transmembrane</keyword>
<evidence type="ECO:0000313" key="2">
    <source>
        <dbReference type="EMBL" id="TXJ44453.1"/>
    </source>
</evidence>
<evidence type="ECO:0000256" key="1">
    <source>
        <dbReference type="SAM" id="Phobius"/>
    </source>
</evidence>
<name>A0A5C8F3S1_9SPIR</name>
<dbReference type="EMBL" id="SAYG01000009">
    <property type="protein sequence ID" value="TXJ44453.1"/>
    <property type="molecule type" value="Genomic_DNA"/>
</dbReference>
<feature type="transmembrane region" description="Helical" evidence="1">
    <location>
        <begin position="191"/>
        <end position="210"/>
    </location>
</feature>
<feature type="transmembrane region" description="Helical" evidence="1">
    <location>
        <begin position="150"/>
        <end position="170"/>
    </location>
</feature>
<sequence length="952" mass="112161">MISKNKNLFLKIYIPFVIITIIALIVLQILGSKNRVGYLTDFKLNVAKTLELNNLENINNELDEEGLKNFILNNENITNYIYQFRIRYYDKVFRNSDIYGVYVDLNDLPDYMENAEMEEGGSPYGNFTSDKKTIEEEKINNINYTLKLKYSVFFLLPLYFLILLTYFIIINIKKIDFKSVIGYIRVNYKKLYGIFTLIFIMLIIILYLLGNLNHRGSLENFELITESPAGYVYKANVVSKGFFSPNLIYEYSDKPLKLESKPDYIKNYGYALEINRMPDWYNTSIGASAWNNDDGTFTVSNSTSYNNYQYIIPLSSGEKYKTIIKAIKLSGVGNEVSYYINVKYNKNSNNSFIQYGIDTINCDIHLPLVYSHDNFLIYSNEITIDYAYAETNYPYLVFLFPNAELNIQSISLQQISDNLYVKNTNETIFTSKTLIKNIDDKINVYFKLKINWNIMRYLYIVIVILLLFIYFYLFIFYNSKMKIENYKNIVLYKDYLYIILIVLVNAALFIFQYWLCFPGNFSHPDNYDIMQQAISGMYRNWHPVIVSLILSAIYKLFGYDTYHLFLINLFSWYLAITLIIISLYIKFKNKLIIILSLISYISNIFFLNINQVKDIQATNLFILVCALLFFTIITNNDNKIIKFLIAVLLLVCMLWRHNFIVTIYPIFLFFSYNILQSKNIQNTKLYICKLFSIMIIFALLLILINRIFPNLFIKNLSFSDIKTNHLFLLQIAACSVPNNDDSLILQEWYNGDKTFSHVKELFFRNSFKANSLGTYWTSNDPFRTGNLKNLKKIWIKYIIKYPKSYIGYILNFSKTIWVKNNTYKLNVDKYFEYNDNINIIKQKIYKVLYNYLPDINISIFVIISILLFFITGLLLIFNVSFRNNILLFSFCVSSSSFVSIIIISLFNPDESEYRYMYTVIPISIISLISFITFIYDRGGFKKFIKELKSKKR</sequence>
<reference evidence="2 3" key="1">
    <citation type="journal article" date="1992" name="Lakartidningen">
        <title>[Penicillin V and not amoxicillin is the first choice preparation in acute otitis].</title>
        <authorList>
            <person name="Kamme C."/>
            <person name="Lundgren K."/>
            <person name="Prellner K."/>
        </authorList>
    </citation>
    <scope>NUCLEOTIDE SEQUENCE [LARGE SCALE GENOMIC DNA]</scope>
    <source>
        <strain evidence="2 3">PC3714II</strain>
    </source>
</reference>
<feature type="transmembrane region" description="Helical" evidence="1">
    <location>
        <begin position="457"/>
        <end position="475"/>
    </location>
</feature>
<organism evidence="2 3">
    <name type="scientific">Brachyspira aalborgi</name>
    <dbReference type="NCBI Taxonomy" id="29522"/>
    <lineage>
        <taxon>Bacteria</taxon>
        <taxon>Pseudomonadati</taxon>
        <taxon>Spirochaetota</taxon>
        <taxon>Spirochaetia</taxon>
        <taxon>Brachyspirales</taxon>
        <taxon>Brachyspiraceae</taxon>
        <taxon>Brachyspira</taxon>
    </lineage>
</organism>
<proteinExistence type="predicted"/>
<keyword evidence="1" id="KW-0472">Membrane</keyword>
<accession>A0A5C8F3S1</accession>
<feature type="transmembrane region" description="Helical" evidence="1">
    <location>
        <begin position="617"/>
        <end position="634"/>
    </location>
</feature>
<feature type="transmembrane region" description="Helical" evidence="1">
    <location>
        <begin position="690"/>
        <end position="708"/>
    </location>
</feature>
<protein>
    <submittedName>
        <fullName evidence="2">Uncharacterized protein</fullName>
    </submittedName>
</protein>
<feature type="transmembrane region" description="Helical" evidence="1">
    <location>
        <begin position="540"/>
        <end position="557"/>
    </location>
</feature>
<keyword evidence="1" id="KW-1133">Transmembrane helix</keyword>
<feature type="transmembrane region" description="Helical" evidence="1">
    <location>
        <begin position="884"/>
        <end position="903"/>
    </location>
</feature>
<gene>
    <name evidence="2" type="ORF">EPJ70_09555</name>
</gene>
<dbReference type="Proteomes" id="UP000324574">
    <property type="component" value="Unassembled WGS sequence"/>
</dbReference>
<feature type="transmembrane region" description="Helical" evidence="1">
    <location>
        <begin position="564"/>
        <end position="585"/>
    </location>
</feature>
<feature type="transmembrane region" description="Helical" evidence="1">
    <location>
        <begin position="915"/>
        <end position="935"/>
    </location>
</feature>
<feature type="transmembrane region" description="Helical" evidence="1">
    <location>
        <begin position="640"/>
        <end position="670"/>
    </location>
</feature>
<dbReference type="RefSeq" id="WP_147527141.1">
    <property type="nucleotide sequence ID" value="NZ_SAYG01000009.1"/>
</dbReference>
<feature type="transmembrane region" description="Helical" evidence="1">
    <location>
        <begin position="855"/>
        <end position="877"/>
    </location>
</feature>
<dbReference type="AlphaFoldDB" id="A0A5C8F3S1"/>